<dbReference type="EMBL" id="AGXE01000009">
    <property type="protein sequence ID" value="EIY86899.1"/>
    <property type="molecule type" value="Genomic_DNA"/>
</dbReference>
<dbReference type="AlphaFoldDB" id="I9AFX8"/>
<dbReference type="EMBL" id="AGXE01000005">
    <property type="protein sequence ID" value="EIY87909.1"/>
    <property type="molecule type" value="Genomic_DNA"/>
</dbReference>
<sequence>MASSEDYKKLYDLYQFEGVPKGISIVDFCQRNGIVYKHFERWFKKRYSQNDTGVHRVRLVDADSSGVQSLSDGQPSDLSSSSPRDEQEDATVRLFVTIRTSQGLSIQQNNLTYRQLLSLVEKLEVLC</sequence>
<name>I9AFX8_9BACE</name>
<evidence type="ECO:0000313" key="4">
    <source>
        <dbReference type="EMBL" id="EIY86755.1"/>
    </source>
</evidence>
<proteinExistence type="predicted"/>
<organism evidence="3 8">
    <name type="scientific">Bacteroides xylanisolvens CL03T12C04</name>
    <dbReference type="NCBI Taxonomy" id="997892"/>
    <lineage>
        <taxon>Bacteria</taxon>
        <taxon>Pseudomonadati</taxon>
        <taxon>Bacteroidota</taxon>
        <taxon>Bacteroidia</taxon>
        <taxon>Bacteroidales</taxon>
        <taxon>Bacteroidaceae</taxon>
        <taxon>Bacteroides</taxon>
    </lineage>
</organism>
<dbReference type="EMBL" id="AGXE01000023">
    <property type="protein sequence ID" value="EIY84712.1"/>
    <property type="molecule type" value="Genomic_DNA"/>
</dbReference>
<evidence type="ECO:0000313" key="2">
    <source>
        <dbReference type="EMBL" id="EIY84712.1"/>
    </source>
</evidence>
<protein>
    <submittedName>
        <fullName evidence="3">Uncharacterized protein</fullName>
    </submittedName>
</protein>
<dbReference type="EMBL" id="AGXE01000011">
    <property type="protein sequence ID" value="EIY86630.1"/>
    <property type="molecule type" value="Genomic_DNA"/>
</dbReference>
<dbReference type="Proteomes" id="UP000003566">
    <property type="component" value="Unassembled WGS sequence"/>
</dbReference>
<feature type="region of interest" description="Disordered" evidence="1">
    <location>
        <begin position="65"/>
        <end position="88"/>
    </location>
</feature>
<evidence type="ECO:0000313" key="5">
    <source>
        <dbReference type="EMBL" id="EIY86899.1"/>
    </source>
</evidence>
<evidence type="ECO:0000313" key="3">
    <source>
        <dbReference type="EMBL" id="EIY86630.1"/>
    </source>
</evidence>
<evidence type="ECO:0000313" key="7">
    <source>
        <dbReference type="EMBL" id="EIY87909.1"/>
    </source>
</evidence>
<dbReference type="RefSeq" id="WP_008021347.1">
    <property type="nucleotide sequence ID" value="NZ_JAGHEF010000002.1"/>
</dbReference>
<feature type="compositionally biased region" description="Low complexity" evidence="1">
    <location>
        <begin position="68"/>
        <end position="82"/>
    </location>
</feature>
<gene>
    <name evidence="6" type="ORF">HMPREF1074_00738</name>
    <name evidence="7" type="ORF">HMPREF1074_00885</name>
    <name evidence="5" type="ORF">HMPREF1074_01800</name>
    <name evidence="4" type="ORF">HMPREF1074_01927</name>
    <name evidence="3" type="ORF">HMPREF1074_01937</name>
    <name evidence="2" type="ORF">HMPREF1074_03882</name>
</gene>
<dbReference type="HOGENOM" id="CLU_169652_0_0_10"/>
<comment type="caution">
    <text evidence="3">The sequence shown here is derived from an EMBL/GenBank/DDBJ whole genome shotgun (WGS) entry which is preliminary data.</text>
</comment>
<dbReference type="EMBL" id="AGXE01000005">
    <property type="protein sequence ID" value="EIY87762.1"/>
    <property type="molecule type" value="Genomic_DNA"/>
</dbReference>
<dbReference type="EMBL" id="AGXE01000010">
    <property type="protein sequence ID" value="EIY86755.1"/>
    <property type="molecule type" value="Genomic_DNA"/>
</dbReference>
<evidence type="ECO:0000313" key="8">
    <source>
        <dbReference type="Proteomes" id="UP000003566"/>
    </source>
</evidence>
<reference evidence="3 8" key="1">
    <citation type="submission" date="2012-02" db="EMBL/GenBank/DDBJ databases">
        <title>The Genome Sequence of Bacteroides xylanisolvens CL03T12C04.</title>
        <authorList>
            <consortium name="The Broad Institute Genome Sequencing Platform"/>
            <person name="Earl A."/>
            <person name="Ward D."/>
            <person name="Feldgarden M."/>
            <person name="Gevers D."/>
            <person name="Zitomersky N.L."/>
            <person name="Coyne M.J."/>
            <person name="Comstock L.E."/>
            <person name="Young S.K."/>
            <person name="Zeng Q."/>
            <person name="Gargeya S."/>
            <person name="Fitzgerald M."/>
            <person name="Haas B."/>
            <person name="Abouelleil A."/>
            <person name="Alvarado L."/>
            <person name="Arachchi H.M."/>
            <person name="Berlin A."/>
            <person name="Chapman S.B."/>
            <person name="Gearin G."/>
            <person name="Goldberg J."/>
            <person name="Griggs A."/>
            <person name="Gujja S."/>
            <person name="Hansen M."/>
            <person name="Heiman D."/>
            <person name="Howarth C."/>
            <person name="Larimer J."/>
            <person name="Lui A."/>
            <person name="MacDonald P.J.P."/>
            <person name="McCowen C."/>
            <person name="Montmayeur A."/>
            <person name="Murphy C."/>
            <person name="Neiman D."/>
            <person name="Pearson M."/>
            <person name="Priest M."/>
            <person name="Roberts A."/>
            <person name="Saif S."/>
            <person name="Shea T."/>
            <person name="Sisk P."/>
            <person name="Stolte C."/>
            <person name="Sykes S."/>
            <person name="Wortman J."/>
            <person name="Nusbaum C."/>
            <person name="Birren B."/>
        </authorList>
    </citation>
    <scope>NUCLEOTIDE SEQUENCE [LARGE SCALE GENOMIC DNA]</scope>
    <source>
        <strain evidence="3 8">CL03T12C04</strain>
    </source>
</reference>
<evidence type="ECO:0000256" key="1">
    <source>
        <dbReference type="SAM" id="MobiDB-lite"/>
    </source>
</evidence>
<evidence type="ECO:0000313" key="6">
    <source>
        <dbReference type="EMBL" id="EIY87762.1"/>
    </source>
</evidence>
<accession>I9AFX8</accession>